<dbReference type="VEuPathDB" id="FungiDB:BO78DRAFT_419383"/>
<dbReference type="GO" id="GO:0004656">
    <property type="term" value="F:procollagen-proline 4-dioxygenase activity"/>
    <property type="evidence" value="ECO:0007669"/>
    <property type="project" value="TreeGrafter"/>
</dbReference>
<feature type="signal peptide" evidence="6">
    <location>
        <begin position="1"/>
        <end position="31"/>
    </location>
</feature>
<feature type="domain" description="Prolyl 4-hydroxylase alpha subunit" evidence="7">
    <location>
        <begin position="72"/>
        <end position="280"/>
    </location>
</feature>
<gene>
    <name evidence="8" type="ORF">BO78DRAFT_419383</name>
</gene>
<keyword evidence="2" id="KW-0479">Metal-binding</keyword>
<keyword evidence="3" id="KW-0223">Dioxygenase</keyword>
<reference evidence="8 9" key="1">
    <citation type="submission" date="2018-02" db="EMBL/GenBank/DDBJ databases">
        <title>The genomes of Aspergillus section Nigri reveals drivers in fungal speciation.</title>
        <authorList>
            <consortium name="DOE Joint Genome Institute"/>
            <person name="Vesth T.C."/>
            <person name="Nybo J."/>
            <person name="Theobald S."/>
            <person name="Brandl J."/>
            <person name="Frisvad J.C."/>
            <person name="Nielsen K.F."/>
            <person name="Lyhne E.K."/>
            <person name="Kogle M.E."/>
            <person name="Kuo A."/>
            <person name="Riley R."/>
            <person name="Clum A."/>
            <person name="Nolan M."/>
            <person name="Lipzen A."/>
            <person name="Salamov A."/>
            <person name="Henrissat B."/>
            <person name="Wiebenga A."/>
            <person name="De vries R.P."/>
            <person name="Grigoriev I.V."/>
            <person name="Mortensen U.H."/>
            <person name="Andersen M.R."/>
            <person name="Baker S.E."/>
        </authorList>
    </citation>
    <scope>NUCLEOTIDE SEQUENCE [LARGE SCALE GENOMIC DNA]</scope>
    <source>
        <strain evidence="8 9">CBS 121057</strain>
    </source>
</reference>
<dbReference type="Gene3D" id="2.60.120.620">
    <property type="entry name" value="q2cbj1_9rhob like domain"/>
    <property type="match status" value="1"/>
</dbReference>
<evidence type="ECO:0000259" key="7">
    <source>
        <dbReference type="SMART" id="SM00702"/>
    </source>
</evidence>
<dbReference type="InterPro" id="IPR045054">
    <property type="entry name" value="P4HA-like"/>
</dbReference>
<keyword evidence="9" id="KW-1185">Reference proteome</keyword>
<evidence type="ECO:0000313" key="9">
    <source>
        <dbReference type="Proteomes" id="UP000248423"/>
    </source>
</evidence>
<dbReference type="Pfam" id="PF13640">
    <property type="entry name" value="2OG-FeII_Oxy_3"/>
    <property type="match status" value="1"/>
</dbReference>
<dbReference type="PANTHER" id="PTHR10869">
    <property type="entry name" value="PROLYL 4-HYDROXYLASE ALPHA SUBUNIT"/>
    <property type="match status" value="1"/>
</dbReference>
<evidence type="ECO:0000256" key="2">
    <source>
        <dbReference type="ARBA" id="ARBA00022723"/>
    </source>
</evidence>
<protein>
    <recommendedName>
        <fullName evidence="7">Prolyl 4-hydroxylase alpha subunit domain-containing protein</fullName>
    </recommendedName>
</protein>
<dbReference type="SMART" id="SM00702">
    <property type="entry name" value="P4Hc"/>
    <property type="match status" value="1"/>
</dbReference>
<keyword evidence="6" id="KW-0732">Signal</keyword>
<keyword evidence="5" id="KW-0408">Iron</keyword>
<dbReference type="PANTHER" id="PTHR10869:SF242">
    <property type="entry name" value="PROLYL 4-HYDROXYLASE ALPHA SUBUNIT DOMAIN-CONTAINING PROTEIN"/>
    <property type="match status" value="1"/>
</dbReference>
<dbReference type="OrthoDB" id="420380at2759"/>
<dbReference type="EMBL" id="KZ826356">
    <property type="protein sequence ID" value="PYI05628.1"/>
    <property type="molecule type" value="Genomic_DNA"/>
</dbReference>
<dbReference type="Proteomes" id="UP000248423">
    <property type="component" value="Unassembled WGS sequence"/>
</dbReference>
<dbReference type="InterPro" id="IPR006620">
    <property type="entry name" value="Pro_4_hyd_alph"/>
</dbReference>
<keyword evidence="4" id="KW-0560">Oxidoreductase</keyword>
<proteinExistence type="predicted"/>
<evidence type="ECO:0000256" key="1">
    <source>
        <dbReference type="ARBA" id="ARBA00001961"/>
    </source>
</evidence>
<dbReference type="AlphaFoldDB" id="A0A319EGG0"/>
<evidence type="ECO:0000313" key="8">
    <source>
        <dbReference type="EMBL" id="PYI05628.1"/>
    </source>
</evidence>
<accession>A0A319EGG0</accession>
<evidence type="ECO:0000256" key="5">
    <source>
        <dbReference type="ARBA" id="ARBA00023004"/>
    </source>
</evidence>
<evidence type="ECO:0000256" key="3">
    <source>
        <dbReference type="ARBA" id="ARBA00022964"/>
    </source>
</evidence>
<evidence type="ECO:0000256" key="4">
    <source>
        <dbReference type="ARBA" id="ARBA00023002"/>
    </source>
</evidence>
<organism evidence="8 9">
    <name type="scientific">Aspergillus sclerotiicarbonarius (strain CBS 121057 / IBT 28362)</name>
    <dbReference type="NCBI Taxonomy" id="1448318"/>
    <lineage>
        <taxon>Eukaryota</taxon>
        <taxon>Fungi</taxon>
        <taxon>Dikarya</taxon>
        <taxon>Ascomycota</taxon>
        <taxon>Pezizomycotina</taxon>
        <taxon>Eurotiomycetes</taxon>
        <taxon>Eurotiomycetidae</taxon>
        <taxon>Eurotiales</taxon>
        <taxon>Aspergillaceae</taxon>
        <taxon>Aspergillus</taxon>
        <taxon>Aspergillus subgen. Circumdati</taxon>
    </lineage>
</organism>
<dbReference type="GO" id="GO:0031418">
    <property type="term" value="F:L-ascorbic acid binding"/>
    <property type="evidence" value="ECO:0007669"/>
    <property type="project" value="InterPro"/>
</dbReference>
<name>A0A319EGG0_ASPSB</name>
<dbReference type="InterPro" id="IPR044862">
    <property type="entry name" value="Pro_4_hyd_alph_FE2OG_OXY"/>
</dbReference>
<evidence type="ECO:0000256" key="6">
    <source>
        <dbReference type="SAM" id="SignalP"/>
    </source>
</evidence>
<dbReference type="GO" id="GO:0005506">
    <property type="term" value="F:iron ion binding"/>
    <property type="evidence" value="ECO:0007669"/>
    <property type="project" value="InterPro"/>
</dbReference>
<dbReference type="GO" id="GO:0005783">
    <property type="term" value="C:endoplasmic reticulum"/>
    <property type="evidence" value="ECO:0007669"/>
    <property type="project" value="TreeGrafter"/>
</dbReference>
<feature type="chain" id="PRO_5016422258" description="Prolyl 4-hydroxylase alpha subunit domain-containing protein" evidence="6">
    <location>
        <begin position="32"/>
        <end position="302"/>
    </location>
</feature>
<dbReference type="STRING" id="1448318.A0A319EGG0"/>
<sequence length="302" mass="34085">MVQKDSRKSSSLVFLFSASALLLSLLQIGKWASKSAVITSLTGSTSQNVSTIITGHFSCDHNYTIEIMSFDPLVIYVNNFVTEQEIDHLLGVTKDTWEDSYVSHRRDDQYFSELDKEWRSSQSAIIETKDPVSECLKRRLTNILGNLQHIDTEPLQLVKYEGGEPFRMHQDWLHIPKNVTFNAQHRHRLHNRLITSFTYLEDDCTGGETYFPELVGVGSKADGDKFSRTETGKGLLVKPKRGNAVLWNNLFMNGTGDERLSHASLPVKSGRKIGMNLFSVYYLDTPIVGDGVADDSIHQQVQ</sequence>
<comment type="cofactor">
    <cofactor evidence="1">
        <name>L-ascorbate</name>
        <dbReference type="ChEBI" id="CHEBI:38290"/>
    </cofactor>
</comment>